<dbReference type="InterPro" id="IPR003838">
    <property type="entry name" value="ABC3_permease_C"/>
</dbReference>
<evidence type="ECO:0000313" key="8">
    <source>
        <dbReference type="EMBL" id="MDV2685718.1"/>
    </source>
</evidence>
<keyword evidence="5 6" id="KW-0472">Membrane</keyword>
<evidence type="ECO:0000256" key="6">
    <source>
        <dbReference type="PIRNR" id="PIRNR018968"/>
    </source>
</evidence>
<feature type="transmembrane region" description="Helical" evidence="6">
    <location>
        <begin position="109"/>
        <end position="132"/>
    </location>
</feature>
<reference evidence="8 9" key="1">
    <citation type="submission" date="2023-10" db="EMBL/GenBank/DDBJ databases">
        <title>Screening of Alkalihalobacillus lindianensis BZ-TG-R113 and Its Alleviation of Salt Stress on Rapeseed Growth.</title>
        <authorList>
            <person name="Zhao B."/>
            <person name="Guo T."/>
        </authorList>
    </citation>
    <scope>NUCLEOTIDE SEQUENCE [LARGE SCALE GENOMIC DNA]</scope>
    <source>
        <strain evidence="8 9">BZ-TG-R113</strain>
    </source>
</reference>
<feature type="transmembrane region" description="Helical" evidence="6">
    <location>
        <begin position="525"/>
        <end position="549"/>
    </location>
</feature>
<evidence type="ECO:0000256" key="2">
    <source>
        <dbReference type="ARBA" id="ARBA00022475"/>
    </source>
</evidence>
<feature type="transmembrane region" description="Helical" evidence="6">
    <location>
        <begin position="230"/>
        <end position="252"/>
    </location>
</feature>
<evidence type="ECO:0000256" key="4">
    <source>
        <dbReference type="ARBA" id="ARBA00022989"/>
    </source>
</evidence>
<name>A0ABU3XCV4_9BACI</name>
<dbReference type="EMBL" id="JAWJBA010000005">
    <property type="protein sequence ID" value="MDV2685718.1"/>
    <property type="molecule type" value="Genomic_DNA"/>
</dbReference>
<dbReference type="PANTHER" id="PTHR46795">
    <property type="entry name" value="ABC TRANSPORTER PERMEASE-RELATED-RELATED"/>
    <property type="match status" value="1"/>
</dbReference>
<accession>A0ABU3XCV4</accession>
<keyword evidence="2 6" id="KW-1003">Cell membrane</keyword>
<feature type="transmembrane region" description="Helical" evidence="6">
    <location>
        <begin position="196"/>
        <end position="218"/>
    </location>
</feature>
<gene>
    <name evidence="8" type="ORF">RYX56_15235</name>
</gene>
<keyword evidence="4 6" id="KW-1133">Transmembrane helix</keyword>
<feature type="transmembrane region" description="Helical" evidence="6">
    <location>
        <begin position="290"/>
        <end position="314"/>
    </location>
</feature>
<comment type="caution">
    <text evidence="8">The sequence shown here is derived from an EMBL/GenBank/DDBJ whole genome shotgun (WGS) entry which is preliminary data.</text>
</comment>
<feature type="transmembrane region" description="Helical" evidence="6">
    <location>
        <begin position="18"/>
        <end position="35"/>
    </location>
</feature>
<dbReference type="InterPro" id="IPR052536">
    <property type="entry name" value="ABC-4_Integral_Memb_Prot"/>
</dbReference>
<feature type="domain" description="ABC3 transporter permease C-terminal" evidence="7">
    <location>
        <begin position="60"/>
        <end position="179"/>
    </location>
</feature>
<feature type="transmembrane region" description="Helical" evidence="6">
    <location>
        <begin position="614"/>
        <end position="639"/>
    </location>
</feature>
<evidence type="ECO:0000256" key="5">
    <source>
        <dbReference type="ARBA" id="ARBA00023136"/>
    </source>
</evidence>
<evidence type="ECO:0000256" key="3">
    <source>
        <dbReference type="ARBA" id="ARBA00022692"/>
    </source>
</evidence>
<keyword evidence="3 6" id="KW-0812">Transmembrane</keyword>
<feature type="domain" description="ABC3 transporter permease C-terminal" evidence="7">
    <location>
        <begin position="534"/>
        <end position="646"/>
    </location>
</feature>
<evidence type="ECO:0000313" key="9">
    <source>
        <dbReference type="Proteomes" id="UP001287282"/>
    </source>
</evidence>
<dbReference type="InterPro" id="IPR027022">
    <property type="entry name" value="ABC_permease_BceB-typ"/>
</dbReference>
<dbReference type="Proteomes" id="UP001287282">
    <property type="component" value="Unassembled WGS sequence"/>
</dbReference>
<comment type="similarity">
    <text evidence="6">Belongs to the ABC-4 integral membrane protein family.</text>
</comment>
<keyword evidence="6" id="KW-0813">Transport</keyword>
<organism evidence="8 9">
    <name type="scientific">Alkalihalophilus lindianensis</name>
    <dbReference type="NCBI Taxonomy" id="1630542"/>
    <lineage>
        <taxon>Bacteria</taxon>
        <taxon>Bacillati</taxon>
        <taxon>Bacillota</taxon>
        <taxon>Bacilli</taxon>
        <taxon>Bacillales</taxon>
        <taxon>Bacillaceae</taxon>
        <taxon>Alkalihalophilus</taxon>
    </lineage>
</organism>
<sequence>MSINQLIIRSFKKNIKSYYLYVFALMFSAALYFAFVTLQYDPSMDEASESLRGLAAIQTASVLLIAIVTVFLLYANNLFIKRRSKEIGLFQLIGMTKNRIFMILSAENLMLYFGSLLIGIFIGFAVSKLVAMTLLKITGVEAVASLYFSGNAFIQTLLVFGAIYLLIMLMNYLFIKHQSILSLFQIKSKTEGRVKRISLVEILIGILGITLIATGYYVSARLFDGSFVSMNYLFFAMIFILASVIIGTYFFYKGSVRFIANLIRKNKSGYLNINEVMSLSSIMFRMKSNAMLLTIITTVSALAIGLLSLSYISYYSAEKTAESTAPADFTFITTENAEAFGEVLQESGITYSEKVIDVIQMEVNVEEIVGRDMENFQFDTGKMTMSVISDRHVEGIDVSEGETTFSGFSDAMQALLNLQDSGTLTFHGLTEAVEQEYLGLAKESVLPHYFTFGLPTAIVDDATFTKLANDMNPDIQLESSIFVGFALEDRDTVGVADELFNSMPFSEDYGYASQYSEVRQQKMNMGLIMFIVGFLGLTFLITSGCILYFKQVEEGDEEQPNYKILRKLGFTEKDLLKGILGKQLFNFGIPLVVGLVHSYFAVKSGWFFFGTELWTPMIIVMGLYAAMYSIFGVLSVLYYKKVIKISL</sequence>
<feature type="transmembrane region" description="Helical" evidence="6">
    <location>
        <begin position="152"/>
        <end position="175"/>
    </location>
</feature>
<dbReference type="PIRSF" id="PIRSF018968">
    <property type="entry name" value="ABC_permease_BceB"/>
    <property type="match status" value="1"/>
</dbReference>
<protein>
    <submittedName>
        <fullName evidence="8">ABC transporter permease</fullName>
    </submittedName>
</protein>
<dbReference type="RefSeq" id="WP_317122908.1">
    <property type="nucleotide sequence ID" value="NZ_JAWJBA010000005.1"/>
</dbReference>
<keyword evidence="9" id="KW-1185">Reference proteome</keyword>
<dbReference type="Pfam" id="PF02687">
    <property type="entry name" value="FtsX"/>
    <property type="match status" value="2"/>
</dbReference>
<comment type="subcellular location">
    <subcellularLocation>
        <location evidence="1 6">Cell membrane</location>
        <topology evidence="1 6">Multi-pass membrane protein</topology>
    </subcellularLocation>
</comment>
<feature type="transmembrane region" description="Helical" evidence="6">
    <location>
        <begin position="55"/>
        <end position="75"/>
    </location>
</feature>
<proteinExistence type="inferred from homology"/>
<evidence type="ECO:0000256" key="1">
    <source>
        <dbReference type="ARBA" id="ARBA00004651"/>
    </source>
</evidence>
<feature type="transmembrane region" description="Helical" evidence="6">
    <location>
        <begin position="584"/>
        <end position="602"/>
    </location>
</feature>
<dbReference type="PANTHER" id="PTHR46795:SF3">
    <property type="entry name" value="ABC TRANSPORTER PERMEASE"/>
    <property type="match status" value="1"/>
</dbReference>
<evidence type="ECO:0000259" key="7">
    <source>
        <dbReference type="Pfam" id="PF02687"/>
    </source>
</evidence>